<comment type="caution">
    <text evidence="1">The sequence shown here is derived from an EMBL/GenBank/DDBJ whole genome shotgun (WGS) entry which is preliminary data.</text>
</comment>
<dbReference type="Gene3D" id="1.10.3290.10">
    <property type="entry name" value="Fido-like domain"/>
    <property type="match status" value="1"/>
</dbReference>
<proteinExistence type="predicted"/>
<evidence type="ECO:0000313" key="1">
    <source>
        <dbReference type="EMBL" id="TCF30679.1"/>
    </source>
</evidence>
<dbReference type="InterPro" id="IPR036597">
    <property type="entry name" value="Fido-like_dom_sf"/>
</dbReference>
<protein>
    <submittedName>
        <fullName evidence="1">Fic family protein</fullName>
    </submittedName>
</protein>
<gene>
    <name evidence="1" type="ORF">MCC10096_1682</name>
</gene>
<sequence>MERVRLVDWLKSERDQHVGGGLYYNSQILFAYNSNHMEGSTLSPEQTAQLFNTGALLPDNINDEIRADDVAETTNHFNAFNWVLDHVDDPVNKSLVCSLHGILKRGTSQEFDANRNVGGYKMIETYAPNRIRYSYVDQWNQAGILRHLNHHPTSHARNRQDQPQYAERYQWAKHATFCP</sequence>
<dbReference type="Proteomes" id="UP000292932">
    <property type="component" value="Unassembled WGS sequence"/>
</dbReference>
<name>A0A4R0UH77_BIFLL</name>
<organism evidence="1 2">
    <name type="scientific">Bifidobacterium longum subsp. longum</name>
    <dbReference type="NCBI Taxonomy" id="1679"/>
    <lineage>
        <taxon>Bacteria</taxon>
        <taxon>Bacillati</taxon>
        <taxon>Actinomycetota</taxon>
        <taxon>Actinomycetes</taxon>
        <taxon>Bifidobacteriales</taxon>
        <taxon>Bifidobacteriaceae</taxon>
        <taxon>Bifidobacterium</taxon>
    </lineage>
</organism>
<evidence type="ECO:0000313" key="2">
    <source>
        <dbReference type="Proteomes" id="UP000292932"/>
    </source>
</evidence>
<accession>A0A4R0UH77</accession>
<reference evidence="1 2" key="1">
    <citation type="journal article" date="2018" name="Sci. Rep.">
        <title>Genomic diversity and distribution of Bifidobacterium longum subsp. longum across the human lifespan.</title>
        <authorList>
            <person name="Odamaki T."/>
            <person name="Bottacini F."/>
            <person name="Kato K."/>
            <person name="Mitsuyama E."/>
            <person name="Yoshida K."/>
            <person name="Horigome A."/>
            <person name="Xiao J.Z."/>
            <person name="van Sinderen D."/>
        </authorList>
    </citation>
    <scope>NUCLEOTIDE SEQUENCE [LARGE SCALE GENOMIC DNA]</scope>
    <source>
        <strain evidence="1 2">MCC10096</strain>
    </source>
</reference>
<dbReference type="AlphaFoldDB" id="A0A4R0UH77"/>
<dbReference type="EMBL" id="SHSP01000017">
    <property type="protein sequence ID" value="TCF30679.1"/>
    <property type="molecule type" value="Genomic_DNA"/>
</dbReference>
<dbReference type="RefSeq" id="WP_117778246.1">
    <property type="nucleotide sequence ID" value="NZ_SHSP01000017.1"/>
</dbReference>